<accession>A0AA36MTR2</accession>
<evidence type="ECO:0000313" key="2">
    <source>
        <dbReference type="EMBL" id="CAJ1379696.1"/>
    </source>
</evidence>
<evidence type="ECO:0000313" key="3">
    <source>
        <dbReference type="Proteomes" id="UP001178507"/>
    </source>
</evidence>
<dbReference type="PANTHER" id="PTHR13271">
    <property type="entry name" value="UNCHARACTERIZED PUTATIVE METHYLTRANSFERASE"/>
    <property type="match status" value="1"/>
</dbReference>
<dbReference type="InterPro" id="IPR050600">
    <property type="entry name" value="SETD3_SETD6_MTase"/>
</dbReference>
<protein>
    <recommendedName>
        <fullName evidence="1">SET domain-containing protein</fullName>
    </recommendedName>
</protein>
<dbReference type="CDD" id="cd10527">
    <property type="entry name" value="SET_LSMT"/>
    <property type="match status" value="1"/>
</dbReference>
<dbReference type="Gene3D" id="3.90.1410.10">
    <property type="entry name" value="set domain protein methyltransferase, domain 1"/>
    <property type="match status" value="1"/>
</dbReference>
<dbReference type="AlphaFoldDB" id="A0AA36MTR2"/>
<dbReference type="InterPro" id="IPR001214">
    <property type="entry name" value="SET_dom"/>
</dbReference>
<dbReference type="GO" id="GO:0016279">
    <property type="term" value="F:protein-lysine N-methyltransferase activity"/>
    <property type="evidence" value="ECO:0007669"/>
    <property type="project" value="TreeGrafter"/>
</dbReference>
<comment type="caution">
    <text evidence="2">The sequence shown here is derived from an EMBL/GenBank/DDBJ whole genome shotgun (WGS) entry which is preliminary data.</text>
</comment>
<keyword evidence="3" id="KW-1185">Reference proteome</keyword>
<evidence type="ECO:0000259" key="1">
    <source>
        <dbReference type="Pfam" id="PF00856"/>
    </source>
</evidence>
<dbReference type="InterPro" id="IPR046341">
    <property type="entry name" value="SET_dom_sf"/>
</dbReference>
<reference evidence="2" key="1">
    <citation type="submission" date="2023-08" db="EMBL/GenBank/DDBJ databases">
        <authorList>
            <person name="Chen Y."/>
            <person name="Shah S."/>
            <person name="Dougan E. K."/>
            <person name="Thang M."/>
            <person name="Chan C."/>
        </authorList>
    </citation>
    <scope>NUCLEOTIDE SEQUENCE</scope>
</reference>
<gene>
    <name evidence="2" type="ORF">EVOR1521_LOCUS7864</name>
</gene>
<sequence>MKALLHLQLKHTMLGTGTADGTLQTFLEWCAKRGIQQGHLAVRNQDGRGRSLQARARFQPEELILEVPAHAILAEGRASSYQASHWTLGIAHRLLEEDCLGEDSAFAPYVQLLLEGEPHEDSEASLPGIAGLMARQRRTRKTAQLEELRRAAPKHVPHRVERALHAVDTRTVYSRPAQACALVPFFDFANHSAYPNARWTMESDRVLRLFASSHIDIDDEVTIFYDSHPNARLLLTYGFVLPGDGPHRCVDLEVTSVSQEDSGSGVQLQVLADGSLRRRAALVPLLRGLTDEELAEHLVKQASAELLQWQQLQLVDPQLVLLCNMTIEVLGSFVRRLESWLQDPEGKLLTALGPQEVLDTHSSDASQDDQADAMAS</sequence>
<name>A0AA36MTR2_9DINO</name>
<feature type="domain" description="SET" evidence="1">
    <location>
        <begin position="49"/>
        <end position="225"/>
    </location>
</feature>
<dbReference type="Proteomes" id="UP001178507">
    <property type="component" value="Unassembled WGS sequence"/>
</dbReference>
<dbReference type="SUPFAM" id="SSF82199">
    <property type="entry name" value="SET domain"/>
    <property type="match status" value="1"/>
</dbReference>
<proteinExistence type="predicted"/>
<organism evidence="2 3">
    <name type="scientific">Effrenium voratum</name>
    <dbReference type="NCBI Taxonomy" id="2562239"/>
    <lineage>
        <taxon>Eukaryota</taxon>
        <taxon>Sar</taxon>
        <taxon>Alveolata</taxon>
        <taxon>Dinophyceae</taxon>
        <taxon>Suessiales</taxon>
        <taxon>Symbiodiniaceae</taxon>
        <taxon>Effrenium</taxon>
    </lineage>
</organism>
<dbReference type="EMBL" id="CAUJNA010000652">
    <property type="protein sequence ID" value="CAJ1379696.1"/>
    <property type="molecule type" value="Genomic_DNA"/>
</dbReference>
<dbReference type="Pfam" id="PF00856">
    <property type="entry name" value="SET"/>
    <property type="match status" value="1"/>
</dbReference>